<organism evidence="2 3">
    <name type="scientific">Maritalea porphyrae</name>
    <dbReference type="NCBI Taxonomy" id="880732"/>
    <lineage>
        <taxon>Bacteria</taxon>
        <taxon>Pseudomonadati</taxon>
        <taxon>Pseudomonadota</taxon>
        <taxon>Alphaproteobacteria</taxon>
        <taxon>Hyphomicrobiales</taxon>
        <taxon>Devosiaceae</taxon>
        <taxon>Maritalea</taxon>
    </lineage>
</organism>
<sequence>MSGRESTNIGKVYFEFIKIGGHVRVSAIHEETGIETMAIAPIQATQQHMKQLALGKLKRKLEQLSKQ</sequence>
<dbReference type="EMBL" id="BSNI01000002">
    <property type="protein sequence ID" value="GLQ18219.1"/>
    <property type="molecule type" value="Genomic_DNA"/>
</dbReference>
<dbReference type="Proteomes" id="UP001161405">
    <property type="component" value="Unassembled WGS sequence"/>
</dbReference>
<keyword evidence="3" id="KW-1185">Reference proteome</keyword>
<dbReference type="Pfam" id="PF21839">
    <property type="entry name" value="DUF6898"/>
    <property type="match status" value="1"/>
</dbReference>
<name>A0ABQ5UTJ8_9HYPH</name>
<comment type="caution">
    <text evidence="2">The sequence shown here is derived from an EMBL/GenBank/DDBJ whole genome shotgun (WGS) entry which is preliminary data.</text>
</comment>
<accession>A0ABQ5UTJ8</accession>
<evidence type="ECO:0000313" key="2">
    <source>
        <dbReference type="EMBL" id="GLQ18219.1"/>
    </source>
</evidence>
<feature type="domain" description="DUF6898" evidence="1">
    <location>
        <begin position="10"/>
        <end position="63"/>
    </location>
</feature>
<proteinExistence type="predicted"/>
<gene>
    <name evidence="2" type="ORF">GCM10007879_24680</name>
</gene>
<evidence type="ECO:0000313" key="3">
    <source>
        <dbReference type="Proteomes" id="UP001161405"/>
    </source>
</evidence>
<dbReference type="RefSeq" id="WP_284364985.1">
    <property type="nucleotide sequence ID" value="NZ_BSNI01000002.1"/>
</dbReference>
<dbReference type="InterPro" id="IPR054193">
    <property type="entry name" value="DUF6898"/>
</dbReference>
<reference evidence="2" key="1">
    <citation type="journal article" date="2014" name="Int. J. Syst. Evol. Microbiol.">
        <title>Complete genome of a new Firmicutes species belonging to the dominant human colonic microbiota ('Ruminococcus bicirculans') reveals two chromosomes and a selective capacity to utilize plant glucans.</title>
        <authorList>
            <consortium name="NISC Comparative Sequencing Program"/>
            <person name="Wegmann U."/>
            <person name="Louis P."/>
            <person name="Goesmann A."/>
            <person name="Henrissat B."/>
            <person name="Duncan S.H."/>
            <person name="Flint H.J."/>
        </authorList>
    </citation>
    <scope>NUCLEOTIDE SEQUENCE</scope>
    <source>
        <strain evidence="2">NBRC 107169</strain>
    </source>
</reference>
<reference evidence="2" key="2">
    <citation type="submission" date="2023-01" db="EMBL/GenBank/DDBJ databases">
        <title>Draft genome sequence of Maritalea porphyrae strain NBRC 107169.</title>
        <authorList>
            <person name="Sun Q."/>
            <person name="Mori K."/>
        </authorList>
    </citation>
    <scope>NUCLEOTIDE SEQUENCE</scope>
    <source>
        <strain evidence="2">NBRC 107169</strain>
    </source>
</reference>
<evidence type="ECO:0000259" key="1">
    <source>
        <dbReference type="Pfam" id="PF21839"/>
    </source>
</evidence>
<protein>
    <recommendedName>
        <fullName evidence="1">DUF6898 domain-containing protein</fullName>
    </recommendedName>
</protein>